<reference evidence="2" key="1">
    <citation type="journal article" date="2020" name="Nature">
        <title>Giant virus diversity and host interactions through global metagenomics.</title>
        <authorList>
            <person name="Schulz F."/>
            <person name="Roux S."/>
            <person name="Paez-Espino D."/>
            <person name="Jungbluth S."/>
            <person name="Walsh D.A."/>
            <person name="Denef V.J."/>
            <person name="McMahon K.D."/>
            <person name="Konstantinidis K.T."/>
            <person name="Eloe-Fadrosh E.A."/>
            <person name="Kyrpides N.C."/>
            <person name="Woyke T."/>
        </authorList>
    </citation>
    <scope>NUCLEOTIDE SEQUENCE</scope>
    <source>
        <strain evidence="2">GVMAG-M-3300023184-178</strain>
    </source>
</reference>
<sequence length="594" mass="69408">MSVDIVNLIESNPITKFTGDYHSKLIEKVKNNFTNYEQQIFLSSFYCYLKYHSTNDFIIDLDNVWHWLGFGQKVNAKRVLEKNFIINTDYKLLLCQSAKQTNVKGGHNKEIFMLNIKTFKKFCLKAETKKADEIHDYFIKLENILFEITKEECDELKLQLEQQKTEAQQIEDKTKKEYETKLEKQKILEREKILLNEYGTIGSIIYIVKVKTFENGQYIIKLGESRKGIKNRYTEHKSKYEECLLLDCFSVQNSKDFESFVHNHENIRTNKVNDLPGHETELELFLIGKNLSYQTLLNIINNNIKYFNNNDTNKLELEIEKLKIMLEMKTTNNDSILVQELQKTINNLSCKIDNLEKSTQDMINKFNSTQTKVVTGFNEPLPTLGPRLQKIHPETIELVKVYECVTELMKENQNVKRPSINKAITENTIYCGFRWLLVDRELDPNIIHQISPTKEINTQNGGYIAQINSEQTEIVNVFIDRKTAALSNGYLSSSALDTPVKNFTITKGFYYKLFDKCSSELQKNFIEKNGEPLLYKDGVGLFNSDNQLQQEFSCKYDVIRQLKISDKTLTKALDKNILYNNYYYKSMGSKVKWL</sequence>
<feature type="coiled-coil region" evidence="1">
    <location>
        <begin position="338"/>
        <end position="365"/>
    </location>
</feature>
<protein>
    <recommendedName>
        <fullName evidence="3">MSV199 domain-containing protein</fullName>
    </recommendedName>
</protein>
<dbReference type="SMART" id="SM00497">
    <property type="entry name" value="IENR1"/>
    <property type="match status" value="1"/>
</dbReference>
<evidence type="ECO:0008006" key="3">
    <source>
        <dbReference type="Google" id="ProtNLM"/>
    </source>
</evidence>
<proteinExistence type="predicted"/>
<feature type="coiled-coil region" evidence="1">
    <location>
        <begin position="146"/>
        <end position="177"/>
    </location>
</feature>
<dbReference type="InterPro" id="IPR003647">
    <property type="entry name" value="Intron_nuc_1_rpt"/>
</dbReference>
<name>A0A6C0HWA0_9ZZZZ</name>
<keyword evidence="1" id="KW-0175">Coiled coil</keyword>
<accession>A0A6C0HWA0</accession>
<organism evidence="2">
    <name type="scientific">viral metagenome</name>
    <dbReference type="NCBI Taxonomy" id="1070528"/>
    <lineage>
        <taxon>unclassified sequences</taxon>
        <taxon>metagenomes</taxon>
        <taxon>organismal metagenomes</taxon>
    </lineage>
</organism>
<dbReference type="AlphaFoldDB" id="A0A6C0HWA0"/>
<evidence type="ECO:0000313" key="2">
    <source>
        <dbReference type="EMBL" id="QHT85018.1"/>
    </source>
</evidence>
<evidence type="ECO:0000256" key="1">
    <source>
        <dbReference type="SAM" id="Coils"/>
    </source>
</evidence>
<dbReference type="EMBL" id="MN740030">
    <property type="protein sequence ID" value="QHT85018.1"/>
    <property type="molecule type" value="Genomic_DNA"/>
</dbReference>